<comment type="subcellular location">
    <subcellularLocation>
        <location evidence="1">Cell membrane</location>
        <topology evidence="1">Multi-pass membrane protein</topology>
    </subcellularLocation>
</comment>
<gene>
    <name evidence="14" type="ORF">U0070_026080</name>
</gene>
<evidence type="ECO:0000256" key="11">
    <source>
        <dbReference type="SAM" id="MobiDB-lite"/>
    </source>
</evidence>
<dbReference type="FunFam" id="1.20.1070.10:FF:000130">
    <property type="entry name" value="Chemokine (C-C motif) receptor 2"/>
    <property type="match status" value="1"/>
</dbReference>
<dbReference type="Proteomes" id="UP001488838">
    <property type="component" value="Unassembled WGS sequence"/>
</dbReference>
<feature type="transmembrane region" description="Helical" evidence="12">
    <location>
        <begin position="545"/>
        <end position="568"/>
    </location>
</feature>
<dbReference type="GO" id="GO:0007204">
    <property type="term" value="P:positive regulation of cytosolic calcium ion concentration"/>
    <property type="evidence" value="ECO:0007669"/>
    <property type="project" value="TreeGrafter"/>
</dbReference>
<keyword evidence="2" id="KW-1003">Cell membrane</keyword>
<feature type="transmembrane region" description="Helical" evidence="12">
    <location>
        <begin position="752"/>
        <end position="771"/>
    </location>
</feature>
<feature type="region of interest" description="Disordered" evidence="11">
    <location>
        <begin position="85"/>
        <end position="129"/>
    </location>
</feature>
<feature type="transmembrane region" description="Helical" evidence="12">
    <location>
        <begin position="663"/>
        <end position="682"/>
    </location>
</feature>
<evidence type="ECO:0000313" key="15">
    <source>
        <dbReference type="Proteomes" id="UP001488838"/>
    </source>
</evidence>
<evidence type="ECO:0000256" key="2">
    <source>
        <dbReference type="ARBA" id="ARBA00022475"/>
    </source>
</evidence>
<dbReference type="PROSITE" id="PS00237">
    <property type="entry name" value="G_PROTEIN_RECEP_F1_1"/>
    <property type="match status" value="1"/>
</dbReference>
<keyword evidence="9 10" id="KW-0807">Transducer</keyword>
<evidence type="ECO:0000256" key="4">
    <source>
        <dbReference type="ARBA" id="ARBA00022989"/>
    </source>
</evidence>
<feature type="transmembrane region" description="Helical" evidence="12">
    <location>
        <begin position="511"/>
        <end position="533"/>
    </location>
</feature>
<evidence type="ECO:0000256" key="3">
    <source>
        <dbReference type="ARBA" id="ARBA00022692"/>
    </source>
</evidence>
<feature type="transmembrane region" description="Helical" evidence="12">
    <location>
        <begin position="623"/>
        <end position="643"/>
    </location>
</feature>
<keyword evidence="7" id="KW-1015">Disulfide bond</keyword>
<evidence type="ECO:0000259" key="13">
    <source>
        <dbReference type="PROSITE" id="PS50262"/>
    </source>
</evidence>
<accession>A0AAW0HXH6</accession>
<evidence type="ECO:0000256" key="12">
    <source>
        <dbReference type="SAM" id="Phobius"/>
    </source>
</evidence>
<dbReference type="Gene3D" id="1.20.1070.10">
    <property type="entry name" value="Rhodopsin 7-helix transmembrane proteins"/>
    <property type="match status" value="1"/>
</dbReference>
<keyword evidence="4 12" id="KW-1133">Transmembrane helix</keyword>
<evidence type="ECO:0000313" key="14">
    <source>
        <dbReference type="EMBL" id="KAK7806937.1"/>
    </source>
</evidence>
<dbReference type="SUPFAM" id="SSF81321">
    <property type="entry name" value="Family A G protein-coupled receptor-like"/>
    <property type="match status" value="1"/>
</dbReference>
<protein>
    <recommendedName>
        <fullName evidence="13">G-protein coupled receptors family 1 profile domain-containing protein</fullName>
    </recommendedName>
</protein>
<evidence type="ECO:0000256" key="5">
    <source>
        <dbReference type="ARBA" id="ARBA00023040"/>
    </source>
</evidence>
<dbReference type="InterPro" id="IPR005393">
    <property type="entry name" value="Chemokine_XCR1"/>
</dbReference>
<evidence type="ECO:0000256" key="7">
    <source>
        <dbReference type="ARBA" id="ARBA00023157"/>
    </source>
</evidence>
<proteinExistence type="inferred from homology"/>
<evidence type="ECO:0000256" key="6">
    <source>
        <dbReference type="ARBA" id="ARBA00023136"/>
    </source>
</evidence>
<reference evidence="14 15" key="1">
    <citation type="journal article" date="2023" name="bioRxiv">
        <title>Conserved and derived expression patterns and positive selection on dental genes reveal complex evolutionary context of ever-growing rodent molars.</title>
        <authorList>
            <person name="Calamari Z.T."/>
            <person name="Song A."/>
            <person name="Cohen E."/>
            <person name="Akter M."/>
            <person name="Roy R.D."/>
            <person name="Hallikas O."/>
            <person name="Christensen M.M."/>
            <person name="Li P."/>
            <person name="Marangoni P."/>
            <person name="Jernvall J."/>
            <person name="Klein O.D."/>
        </authorList>
    </citation>
    <scope>NUCLEOTIDE SEQUENCE [LARGE SCALE GENOMIC DNA]</scope>
    <source>
        <strain evidence="14">V071</strain>
    </source>
</reference>
<dbReference type="EMBL" id="JBBHLL010000287">
    <property type="protein sequence ID" value="KAK7806937.1"/>
    <property type="molecule type" value="Genomic_DNA"/>
</dbReference>
<dbReference type="GO" id="GO:0009897">
    <property type="term" value="C:external side of plasma membrane"/>
    <property type="evidence" value="ECO:0007669"/>
    <property type="project" value="TreeGrafter"/>
</dbReference>
<dbReference type="GO" id="GO:0006955">
    <property type="term" value="P:immune response"/>
    <property type="evidence" value="ECO:0007669"/>
    <property type="project" value="TreeGrafter"/>
</dbReference>
<keyword evidence="8 10" id="KW-0675">Receptor</keyword>
<dbReference type="PRINTS" id="PR01568">
    <property type="entry name" value="LYMPHOTACTNR"/>
</dbReference>
<feature type="domain" description="G-protein coupled receptors family 1 profile" evidence="13">
    <location>
        <begin position="524"/>
        <end position="764"/>
    </location>
</feature>
<feature type="transmembrane region" description="Helical" evidence="12">
    <location>
        <begin position="580"/>
        <end position="602"/>
    </location>
</feature>
<keyword evidence="6 12" id="KW-0472">Membrane</keyword>
<evidence type="ECO:0000256" key="9">
    <source>
        <dbReference type="ARBA" id="ARBA00023224"/>
    </source>
</evidence>
<comment type="similarity">
    <text evidence="10">Belongs to the G-protein coupled receptor 1 family.</text>
</comment>
<dbReference type="InterPro" id="IPR050119">
    <property type="entry name" value="CCR1-9-like"/>
</dbReference>
<dbReference type="PANTHER" id="PTHR10489:SF730">
    <property type="entry name" value="CHEMOKINE XC RECEPTOR 1"/>
    <property type="match status" value="1"/>
</dbReference>
<name>A0AAW0HXH6_MYOGA</name>
<dbReference type="PANTHER" id="PTHR10489">
    <property type="entry name" value="CELL ADHESION MOLECULE"/>
    <property type="match status" value="1"/>
</dbReference>
<dbReference type="Pfam" id="PF00001">
    <property type="entry name" value="7tm_1"/>
    <property type="match status" value="1"/>
</dbReference>
<dbReference type="GO" id="GO:0016493">
    <property type="term" value="F:C-C chemokine receptor activity"/>
    <property type="evidence" value="ECO:0007669"/>
    <property type="project" value="TreeGrafter"/>
</dbReference>
<organism evidence="14 15">
    <name type="scientific">Myodes glareolus</name>
    <name type="common">Bank vole</name>
    <name type="synonym">Clethrionomys glareolus</name>
    <dbReference type="NCBI Taxonomy" id="447135"/>
    <lineage>
        <taxon>Eukaryota</taxon>
        <taxon>Metazoa</taxon>
        <taxon>Chordata</taxon>
        <taxon>Craniata</taxon>
        <taxon>Vertebrata</taxon>
        <taxon>Euteleostomi</taxon>
        <taxon>Mammalia</taxon>
        <taxon>Eutheria</taxon>
        <taxon>Euarchontoglires</taxon>
        <taxon>Glires</taxon>
        <taxon>Rodentia</taxon>
        <taxon>Myomorpha</taxon>
        <taxon>Muroidea</taxon>
        <taxon>Cricetidae</taxon>
        <taxon>Arvicolinae</taxon>
        <taxon>Myodes</taxon>
    </lineage>
</organism>
<evidence type="ECO:0000256" key="10">
    <source>
        <dbReference type="RuleBase" id="RU000688"/>
    </source>
</evidence>
<feature type="transmembrane region" description="Helical" evidence="12">
    <location>
        <begin position="702"/>
        <end position="723"/>
    </location>
</feature>
<dbReference type="InterPro" id="IPR000276">
    <property type="entry name" value="GPCR_Rhodpsn"/>
</dbReference>
<keyword evidence="5 10" id="KW-0297">G-protein coupled receptor</keyword>
<dbReference type="PROSITE" id="PS50262">
    <property type="entry name" value="G_PROTEIN_RECEP_F1_2"/>
    <property type="match status" value="1"/>
</dbReference>
<evidence type="ECO:0000256" key="8">
    <source>
        <dbReference type="ARBA" id="ARBA00023170"/>
    </source>
</evidence>
<comment type="caution">
    <text evidence="14">The sequence shown here is derived from an EMBL/GenBank/DDBJ whole genome shotgun (WGS) entry which is preliminary data.</text>
</comment>
<dbReference type="PRINTS" id="PR00237">
    <property type="entry name" value="GPCRRHODOPSN"/>
</dbReference>
<keyword evidence="15" id="KW-1185">Reference proteome</keyword>
<sequence>MIWSSPPIEFKDQQIMWNPDPKDTLTSELLHREHFEEEEIFCRRKEHFFTAEEEGRAELVLQSTFSAAAVAICFLNVCHSGKDMDQEESITEEPSVQCKGKQHGPPGPSKQASACQIQRKPKHVHHGPEQKNNNLCCEFKSAMVLPYPGDTAVKQSSTNSGFYSISISHPIRKVPELTESTMLRAEIKTLRTIQTDTNLLKKEFGDFKEETRSEFGDFKEETRSEFGVFKEETRSEFGVFKQETRSEFGVFKQETRSEFGVLKEETRSLLDMTRSTDQNIKKVQSDIASLEGSFTALEEGTTKMTHNLQSMTVSAETLAERIITIECENRTLSKGYDRLIDRISIQEGTVHAMRIMSKEDIVSLTDKLHALELSMKAIVSKEEIVSLTDKLYALESLMKALEHITGQEIQDLQKAMVSRFNKIEEIIDSDEQEQKGCCRAYMRLQHRKRQTRGAQSTQAWKRNMESGAYSDVASIPASWIQMETSTVSEYEYDPQSELCERKIHFARLFTALLYSLVLFLSLMGNSLVFWVLVKYENLESLTNIFILNLCLSDLIFSCLLPVWILAQLQKWLLGDFFCKLLNLIFSISLYSSIFFLTIMTIHRYLSVVSPISTLGIHSLRCRVLVITSVWVVSVLSSIPEAIFHKVIDSQCSYSELRGLLASVYQHNIFFLLSMGIILFCYIQILRTLFRSKSRQRHRTVRLIFTVVVAYFLSWAPYNLILFLETLEKTQIMLQTCKSKQQLDMAKLISRNLAFSHCCFNPVLYVFVGVKFRRHLKSLLQQVRLCWQKTSSPVLPSYSPGAFTYEGPSFY</sequence>
<dbReference type="GO" id="GO:0019722">
    <property type="term" value="P:calcium-mediated signaling"/>
    <property type="evidence" value="ECO:0007669"/>
    <property type="project" value="TreeGrafter"/>
</dbReference>
<dbReference type="GO" id="GO:0019957">
    <property type="term" value="F:C-C chemokine binding"/>
    <property type="evidence" value="ECO:0007669"/>
    <property type="project" value="TreeGrafter"/>
</dbReference>
<evidence type="ECO:0000256" key="1">
    <source>
        <dbReference type="ARBA" id="ARBA00004651"/>
    </source>
</evidence>
<dbReference type="AlphaFoldDB" id="A0AAW0HXH6"/>
<dbReference type="InterPro" id="IPR017452">
    <property type="entry name" value="GPCR_Rhodpsn_7TM"/>
</dbReference>
<dbReference type="Gene3D" id="1.20.5.170">
    <property type="match status" value="1"/>
</dbReference>
<dbReference type="GO" id="GO:0060326">
    <property type="term" value="P:cell chemotaxis"/>
    <property type="evidence" value="ECO:0007669"/>
    <property type="project" value="TreeGrafter"/>
</dbReference>
<keyword evidence="3 10" id="KW-0812">Transmembrane</keyword>